<dbReference type="InterPro" id="IPR002104">
    <property type="entry name" value="Integrase_catalytic"/>
</dbReference>
<keyword evidence="4" id="KW-0233">DNA recombination</keyword>
<evidence type="ECO:0000256" key="4">
    <source>
        <dbReference type="ARBA" id="ARBA00023172"/>
    </source>
</evidence>
<dbReference type="InterPro" id="IPR011010">
    <property type="entry name" value="DNA_brk_join_enz"/>
</dbReference>
<keyword evidence="3" id="KW-0238">DNA-binding</keyword>
<keyword evidence="7" id="KW-1185">Reference proteome</keyword>
<dbReference type="Gene3D" id="1.10.443.10">
    <property type="entry name" value="Intergrase catalytic core"/>
    <property type="match status" value="1"/>
</dbReference>
<evidence type="ECO:0000313" key="6">
    <source>
        <dbReference type="EMBL" id="MDO3381748.1"/>
    </source>
</evidence>
<evidence type="ECO:0000313" key="7">
    <source>
        <dbReference type="Proteomes" id="UP001168380"/>
    </source>
</evidence>
<comment type="similarity">
    <text evidence="1">Belongs to the 'phage' integrase family.</text>
</comment>
<dbReference type="NCBIfam" id="TIGR02249">
    <property type="entry name" value="integrase_gron"/>
    <property type="match status" value="1"/>
</dbReference>
<dbReference type="InterPro" id="IPR050090">
    <property type="entry name" value="Tyrosine_recombinase_XerCD"/>
</dbReference>
<dbReference type="Gene3D" id="1.10.150.130">
    <property type="match status" value="1"/>
</dbReference>
<dbReference type="PROSITE" id="PS51898">
    <property type="entry name" value="TYR_RECOMBINASE"/>
    <property type="match status" value="1"/>
</dbReference>
<evidence type="ECO:0000256" key="3">
    <source>
        <dbReference type="ARBA" id="ARBA00023125"/>
    </source>
</evidence>
<accession>A0ABT8TF80</accession>
<dbReference type="InterPro" id="IPR013762">
    <property type="entry name" value="Integrase-like_cat_sf"/>
</dbReference>
<organism evidence="6 7">
    <name type="scientific">Gilvimarinus algae</name>
    <dbReference type="NCBI Taxonomy" id="3058037"/>
    <lineage>
        <taxon>Bacteria</taxon>
        <taxon>Pseudomonadati</taxon>
        <taxon>Pseudomonadota</taxon>
        <taxon>Gammaproteobacteria</taxon>
        <taxon>Cellvibrionales</taxon>
        <taxon>Cellvibrionaceae</taxon>
        <taxon>Gilvimarinus</taxon>
    </lineage>
</organism>
<evidence type="ECO:0000256" key="1">
    <source>
        <dbReference type="ARBA" id="ARBA00008857"/>
    </source>
</evidence>
<proteinExistence type="inferred from homology"/>
<reference evidence="6" key="1">
    <citation type="submission" date="2023-07" db="EMBL/GenBank/DDBJ databases">
        <title>Gilvimarinus algae sp. nov., isolated from the surface of Kelp.</title>
        <authorList>
            <person name="Sun Y.Y."/>
            <person name="Gong Y."/>
            <person name="Du Z.J."/>
        </authorList>
    </citation>
    <scope>NUCLEOTIDE SEQUENCE</scope>
    <source>
        <strain evidence="6">SDUM040014</strain>
    </source>
</reference>
<dbReference type="InterPro" id="IPR011946">
    <property type="entry name" value="Integrase_integron-type"/>
</dbReference>
<dbReference type="InterPro" id="IPR004107">
    <property type="entry name" value="Integrase_SAM-like_N"/>
</dbReference>
<dbReference type="EMBL" id="JAULRT010000035">
    <property type="protein sequence ID" value="MDO3381748.1"/>
    <property type="molecule type" value="Genomic_DNA"/>
</dbReference>
<dbReference type="InterPro" id="IPR010998">
    <property type="entry name" value="Integrase_recombinase_N"/>
</dbReference>
<dbReference type="Proteomes" id="UP001168380">
    <property type="component" value="Unassembled WGS sequence"/>
</dbReference>
<sequence>MEEPSDIPVYVPAKPTRFVDQLRAFIRFRQLSYQTEKTYIHWILNFIRFHGCAHPLAMNESHVEAWLTHLANSRHNSIATQKVALNAVVFLYRQFLRRPLENLDFQHAKTRQRIPTVLSTAEARRLIDMATQPYRLMFALMYGSGLRQAECLSLRLLDIDMENLILTVRHGKGGKDRTTVLPGGLIHSIRQQMNWVATLHERDLSSGLGEVFLPDALARKYPSAASQTKWQYLFPASRPGPCPRTGVTRRHHLHATAVTKHLRQCLQASGIAKHVTCHTFRHSFATRLLERGYDLRTIQSLLGHTDLKTTEIYTHVVKSGKLGVVSPFDAVQENSARYA</sequence>
<dbReference type="PANTHER" id="PTHR30349">
    <property type="entry name" value="PHAGE INTEGRASE-RELATED"/>
    <property type="match status" value="1"/>
</dbReference>
<name>A0ABT8TF80_9GAMM</name>
<gene>
    <name evidence="6" type="ORF">QWI16_06135</name>
</gene>
<dbReference type="Pfam" id="PF13495">
    <property type="entry name" value="Phage_int_SAM_4"/>
    <property type="match status" value="1"/>
</dbReference>
<dbReference type="RefSeq" id="WP_302711889.1">
    <property type="nucleotide sequence ID" value="NZ_JAULRT010000035.1"/>
</dbReference>
<feature type="domain" description="Tyr recombinase" evidence="5">
    <location>
        <begin position="113"/>
        <end position="326"/>
    </location>
</feature>
<evidence type="ECO:0000259" key="5">
    <source>
        <dbReference type="PROSITE" id="PS51898"/>
    </source>
</evidence>
<evidence type="ECO:0000256" key="2">
    <source>
        <dbReference type="ARBA" id="ARBA00022908"/>
    </source>
</evidence>
<dbReference type="PANTHER" id="PTHR30349:SF64">
    <property type="entry name" value="PROPHAGE INTEGRASE INTD-RELATED"/>
    <property type="match status" value="1"/>
</dbReference>
<protein>
    <submittedName>
        <fullName evidence="6">Integron integrase</fullName>
    </submittedName>
</protein>
<dbReference type="Pfam" id="PF00589">
    <property type="entry name" value="Phage_integrase"/>
    <property type="match status" value="1"/>
</dbReference>
<keyword evidence="2" id="KW-0229">DNA integration</keyword>
<comment type="caution">
    <text evidence="6">The sequence shown here is derived from an EMBL/GenBank/DDBJ whole genome shotgun (WGS) entry which is preliminary data.</text>
</comment>
<dbReference type="SUPFAM" id="SSF56349">
    <property type="entry name" value="DNA breaking-rejoining enzymes"/>
    <property type="match status" value="1"/>
</dbReference>